<dbReference type="EMBL" id="VSRR010006205">
    <property type="protein sequence ID" value="MPC44275.1"/>
    <property type="molecule type" value="Genomic_DNA"/>
</dbReference>
<dbReference type="Proteomes" id="UP000324222">
    <property type="component" value="Unassembled WGS sequence"/>
</dbReference>
<organism evidence="2 3">
    <name type="scientific">Portunus trituberculatus</name>
    <name type="common">Swimming crab</name>
    <name type="synonym">Neptunus trituberculatus</name>
    <dbReference type="NCBI Taxonomy" id="210409"/>
    <lineage>
        <taxon>Eukaryota</taxon>
        <taxon>Metazoa</taxon>
        <taxon>Ecdysozoa</taxon>
        <taxon>Arthropoda</taxon>
        <taxon>Crustacea</taxon>
        <taxon>Multicrustacea</taxon>
        <taxon>Malacostraca</taxon>
        <taxon>Eumalacostraca</taxon>
        <taxon>Eucarida</taxon>
        <taxon>Decapoda</taxon>
        <taxon>Pleocyemata</taxon>
        <taxon>Brachyura</taxon>
        <taxon>Eubrachyura</taxon>
        <taxon>Portunoidea</taxon>
        <taxon>Portunidae</taxon>
        <taxon>Portuninae</taxon>
        <taxon>Portunus</taxon>
    </lineage>
</organism>
<proteinExistence type="predicted"/>
<comment type="caution">
    <text evidence="2">The sequence shown here is derived from an EMBL/GenBank/DDBJ whole genome shotgun (WGS) entry which is preliminary data.</text>
</comment>
<evidence type="ECO:0000313" key="2">
    <source>
        <dbReference type="EMBL" id="MPC44275.1"/>
    </source>
</evidence>
<sequence length="147" mass="16082">MLGCHQAGGVGGRGVVSDTWDVQVLSLPNARSHLHWRPPSHDRHTSGRHPPTILIGPSTPAQPIAELWRRGVRVPRHTFRLADCDQIHTHMTAKNLLGGVPSVSTALEIHFFDFDSVMGCIRHFDAAEVRLEEAKKAGGDGDFEAAK</sequence>
<reference evidence="2 3" key="1">
    <citation type="submission" date="2019-05" db="EMBL/GenBank/DDBJ databases">
        <title>Another draft genome of Portunus trituberculatus and its Hox gene families provides insights of decapod evolution.</title>
        <authorList>
            <person name="Jeong J.-H."/>
            <person name="Song I."/>
            <person name="Kim S."/>
            <person name="Choi T."/>
            <person name="Kim D."/>
            <person name="Ryu S."/>
            <person name="Kim W."/>
        </authorList>
    </citation>
    <scope>NUCLEOTIDE SEQUENCE [LARGE SCALE GENOMIC DNA]</scope>
    <source>
        <tissue evidence="2">Muscle</tissue>
    </source>
</reference>
<protein>
    <submittedName>
        <fullName evidence="2">Uncharacterized protein</fullName>
    </submittedName>
</protein>
<evidence type="ECO:0000256" key="1">
    <source>
        <dbReference type="SAM" id="MobiDB-lite"/>
    </source>
</evidence>
<dbReference type="AlphaFoldDB" id="A0A5B7FFF7"/>
<feature type="region of interest" description="Disordered" evidence="1">
    <location>
        <begin position="33"/>
        <end position="52"/>
    </location>
</feature>
<keyword evidence="3" id="KW-1185">Reference proteome</keyword>
<evidence type="ECO:0000313" key="3">
    <source>
        <dbReference type="Proteomes" id="UP000324222"/>
    </source>
</evidence>
<gene>
    <name evidence="2" type="ORF">E2C01_037946</name>
</gene>
<name>A0A5B7FFF7_PORTR</name>
<accession>A0A5B7FFF7</accession>